<dbReference type="STRING" id="1111735.GCA_000428045_01587"/>
<sequence length="124" mass="13755">MDNTDQRPPLWVGHIFLATNRLAQTAGFMRQIGMRPVTQGDEYAVFELRGGTHLVLSLVKQLTPAEADFDLMVDDLEATHRRFAELGLNPSPIEPGKIHASFNIQEPAGNRIRVLSSHVGKNPV</sequence>
<feature type="domain" description="VOC" evidence="1">
    <location>
        <begin position="11"/>
        <end position="117"/>
    </location>
</feature>
<dbReference type="CDD" id="cd06587">
    <property type="entry name" value="VOC"/>
    <property type="match status" value="1"/>
</dbReference>
<comment type="caution">
    <text evidence="2">The sequence shown here is derived from an EMBL/GenBank/DDBJ whole genome shotgun (WGS) entry which is preliminary data.</text>
</comment>
<evidence type="ECO:0000313" key="3">
    <source>
        <dbReference type="Proteomes" id="UP000235015"/>
    </source>
</evidence>
<dbReference type="PROSITE" id="PS51819">
    <property type="entry name" value="VOC"/>
    <property type="match status" value="1"/>
</dbReference>
<dbReference type="EMBL" id="PKUN01000023">
    <property type="protein sequence ID" value="PLX60811.1"/>
    <property type="molecule type" value="Genomic_DNA"/>
</dbReference>
<dbReference type="Pfam" id="PF00903">
    <property type="entry name" value="Glyoxalase"/>
    <property type="match status" value="1"/>
</dbReference>
<protein>
    <submittedName>
        <fullName evidence="2">VOC family protein</fullName>
    </submittedName>
</protein>
<dbReference type="AlphaFoldDB" id="A0A2N6CUF5"/>
<reference evidence="2 3" key="1">
    <citation type="submission" date="2017-11" db="EMBL/GenBank/DDBJ databases">
        <title>Genome-resolved metagenomics identifies genetic mobility, metabolic interactions, and unexpected diversity in perchlorate-reducing communities.</title>
        <authorList>
            <person name="Barnum T.P."/>
            <person name="Figueroa I.A."/>
            <person name="Carlstrom C.I."/>
            <person name="Lucas L.N."/>
            <person name="Engelbrektson A.L."/>
            <person name="Coates J.D."/>
        </authorList>
    </citation>
    <scope>NUCLEOTIDE SEQUENCE [LARGE SCALE GENOMIC DNA]</scope>
    <source>
        <strain evidence="2">BM301</strain>
    </source>
</reference>
<proteinExistence type="predicted"/>
<dbReference type="InterPro" id="IPR004360">
    <property type="entry name" value="Glyas_Fos-R_dOase_dom"/>
</dbReference>
<dbReference type="InterPro" id="IPR029068">
    <property type="entry name" value="Glyas_Bleomycin-R_OHBP_Dase"/>
</dbReference>
<dbReference type="Gene3D" id="3.10.180.10">
    <property type="entry name" value="2,3-Dihydroxybiphenyl 1,2-Dioxygenase, domain 1"/>
    <property type="match status" value="1"/>
</dbReference>
<name>A0A2N6CUF5_9GAMM</name>
<gene>
    <name evidence="2" type="ORF">C0630_15425</name>
</gene>
<dbReference type="Proteomes" id="UP000235015">
    <property type="component" value="Unassembled WGS sequence"/>
</dbReference>
<accession>A0A2N6CUF5</accession>
<evidence type="ECO:0000313" key="2">
    <source>
        <dbReference type="EMBL" id="PLX60811.1"/>
    </source>
</evidence>
<organism evidence="2 3">
    <name type="scientific">Sedimenticola selenatireducens</name>
    <dbReference type="NCBI Taxonomy" id="191960"/>
    <lineage>
        <taxon>Bacteria</taxon>
        <taxon>Pseudomonadati</taxon>
        <taxon>Pseudomonadota</taxon>
        <taxon>Gammaproteobacteria</taxon>
        <taxon>Chromatiales</taxon>
        <taxon>Sedimenticolaceae</taxon>
        <taxon>Sedimenticola</taxon>
    </lineage>
</organism>
<evidence type="ECO:0000259" key="1">
    <source>
        <dbReference type="PROSITE" id="PS51819"/>
    </source>
</evidence>
<dbReference type="InterPro" id="IPR037523">
    <property type="entry name" value="VOC_core"/>
</dbReference>
<dbReference type="SUPFAM" id="SSF54593">
    <property type="entry name" value="Glyoxalase/Bleomycin resistance protein/Dihydroxybiphenyl dioxygenase"/>
    <property type="match status" value="1"/>
</dbReference>
<dbReference type="RefSeq" id="WP_037376129.1">
    <property type="nucleotide sequence ID" value="NZ_CAXXYC010000004.1"/>
</dbReference>